<comment type="caution">
    <text evidence="1">The sequence shown here is derived from an EMBL/GenBank/DDBJ whole genome shotgun (WGS) entry which is preliminary data.</text>
</comment>
<keyword evidence="2" id="KW-1185">Reference proteome</keyword>
<dbReference type="EMBL" id="SMFT01000002">
    <property type="protein sequence ID" value="TCJ98815.1"/>
    <property type="molecule type" value="Genomic_DNA"/>
</dbReference>
<evidence type="ECO:0000313" key="1">
    <source>
        <dbReference type="EMBL" id="TCJ98815.1"/>
    </source>
</evidence>
<protein>
    <submittedName>
        <fullName evidence="1">Phage N-6-adenine-methyltransferase</fullName>
    </submittedName>
</protein>
<dbReference type="GO" id="GO:0009007">
    <property type="term" value="F:site-specific DNA-methyltransferase (adenine-specific) activity"/>
    <property type="evidence" value="ECO:0007669"/>
    <property type="project" value="InterPro"/>
</dbReference>
<dbReference type="Pfam" id="PF05869">
    <property type="entry name" value="Dam"/>
    <property type="match status" value="1"/>
</dbReference>
<evidence type="ECO:0000313" key="2">
    <source>
        <dbReference type="Proteomes" id="UP000294702"/>
    </source>
</evidence>
<sequence>MAINKSNTKKEDKDLWATPWWLFHFAEKYLCDEKFDLDVCALEYNTKVPNNFITPEQDTLKTAWNGKYCWCNPPYSNPLPFIEKAIEEQSKGKTVVMLLNVDNSTKWFELCTQYATRIVFITGGRVAFIHNETGLETKGNSKGQMLVMFAPIENRGDMMTSYINIRQAKGYVEALNGL</sequence>
<dbReference type="InterPro" id="IPR008593">
    <property type="entry name" value="Dam_MeTrfase"/>
</dbReference>
<proteinExistence type="predicted"/>
<dbReference type="GO" id="GO:0032259">
    <property type="term" value="P:methylation"/>
    <property type="evidence" value="ECO:0007669"/>
    <property type="project" value="UniProtKB-KW"/>
</dbReference>
<organism evidence="1 2">
    <name type="scientific">Volucribacter psittacicida</name>
    <dbReference type="NCBI Taxonomy" id="203482"/>
    <lineage>
        <taxon>Bacteria</taxon>
        <taxon>Pseudomonadati</taxon>
        <taxon>Pseudomonadota</taxon>
        <taxon>Gammaproteobacteria</taxon>
        <taxon>Pasteurellales</taxon>
        <taxon>Pasteurellaceae</taxon>
        <taxon>Volucribacter</taxon>
    </lineage>
</organism>
<reference evidence="1 2" key="1">
    <citation type="submission" date="2019-03" db="EMBL/GenBank/DDBJ databases">
        <title>Genomic Encyclopedia of Type Strains, Phase IV (KMG-IV): sequencing the most valuable type-strain genomes for metagenomic binning, comparative biology and taxonomic classification.</title>
        <authorList>
            <person name="Goeker M."/>
        </authorList>
    </citation>
    <scope>NUCLEOTIDE SEQUENCE [LARGE SCALE GENOMIC DNA]</scope>
    <source>
        <strain evidence="1 2">DSM 15534</strain>
    </source>
</reference>
<keyword evidence="1" id="KW-0808">Transferase</keyword>
<name>A0A4V2PBV0_9PAST</name>
<keyword evidence="1" id="KW-0489">Methyltransferase</keyword>
<accession>A0A4V2PBV0</accession>
<dbReference type="GO" id="GO:0003677">
    <property type="term" value="F:DNA binding"/>
    <property type="evidence" value="ECO:0007669"/>
    <property type="project" value="InterPro"/>
</dbReference>
<gene>
    <name evidence="1" type="ORF">EV694_1242</name>
</gene>
<dbReference type="AlphaFoldDB" id="A0A4V2PBV0"/>
<dbReference type="GO" id="GO:0009307">
    <property type="term" value="P:DNA restriction-modification system"/>
    <property type="evidence" value="ECO:0007669"/>
    <property type="project" value="InterPro"/>
</dbReference>
<dbReference type="Proteomes" id="UP000294702">
    <property type="component" value="Unassembled WGS sequence"/>
</dbReference>
<dbReference type="NCBIfam" id="TIGR01712">
    <property type="entry name" value="phage_N6A_met"/>
    <property type="match status" value="1"/>
</dbReference>